<evidence type="ECO:0000313" key="1">
    <source>
        <dbReference type="EMBL" id="CAH1404925.1"/>
    </source>
</evidence>
<dbReference type="AlphaFoldDB" id="A0A9P0HLL4"/>
<accession>A0A9P0HLL4</accession>
<keyword evidence="2" id="KW-1185">Reference proteome</keyword>
<evidence type="ECO:0000313" key="2">
    <source>
        <dbReference type="Proteomes" id="UP001152798"/>
    </source>
</evidence>
<proteinExistence type="predicted"/>
<gene>
    <name evidence="1" type="ORF">NEZAVI_LOCUS13240</name>
</gene>
<reference evidence="1" key="1">
    <citation type="submission" date="2022-01" db="EMBL/GenBank/DDBJ databases">
        <authorList>
            <person name="King R."/>
        </authorList>
    </citation>
    <scope>NUCLEOTIDE SEQUENCE</scope>
</reference>
<dbReference type="EMBL" id="OV725082">
    <property type="protein sequence ID" value="CAH1404925.1"/>
    <property type="molecule type" value="Genomic_DNA"/>
</dbReference>
<name>A0A9P0HLL4_NEZVI</name>
<protein>
    <submittedName>
        <fullName evidence="1">Uncharacterized protein</fullName>
    </submittedName>
</protein>
<sequence>MRRELGGRICQCLPLPDGYNLERPSKKRKPLSIMNTGLWRASLPDTDADEMGEDVMRIAVTLKTCRHSLESYQSCLVPVSPSNFTPNQSLLVTSSPLHL</sequence>
<organism evidence="1 2">
    <name type="scientific">Nezara viridula</name>
    <name type="common">Southern green stink bug</name>
    <name type="synonym">Cimex viridulus</name>
    <dbReference type="NCBI Taxonomy" id="85310"/>
    <lineage>
        <taxon>Eukaryota</taxon>
        <taxon>Metazoa</taxon>
        <taxon>Ecdysozoa</taxon>
        <taxon>Arthropoda</taxon>
        <taxon>Hexapoda</taxon>
        <taxon>Insecta</taxon>
        <taxon>Pterygota</taxon>
        <taxon>Neoptera</taxon>
        <taxon>Paraneoptera</taxon>
        <taxon>Hemiptera</taxon>
        <taxon>Heteroptera</taxon>
        <taxon>Panheteroptera</taxon>
        <taxon>Pentatomomorpha</taxon>
        <taxon>Pentatomoidea</taxon>
        <taxon>Pentatomidae</taxon>
        <taxon>Pentatominae</taxon>
        <taxon>Nezara</taxon>
    </lineage>
</organism>
<dbReference type="Proteomes" id="UP001152798">
    <property type="component" value="Chromosome 6"/>
</dbReference>